<sequence length="323" mass="37125">MATTVFRVEKIENYTTISNYHLQDKNLSNKAKGLLTIMLSLPPNWDMTLKGLVSLSSDGIDAIRTTITELEKNGYLSRTRGRSELGQLQCTEYTIYEQPMRESEPISEDIQPPSDQIGKSDVAQVGKPDMDQIGKSNVVQIGKSDVDQIGFPYLGKPYLGKSNSINNLTNKDTYGINNYPSHQYHSEPKENKDKIDERKRAEKLLNERKNYEQIIKDNISYDQLIEYYDDEDFSDFINLAVDVMLDAVTTTKPTLRIKGQDYPAETVKSRLCKITDRELLYVWESLDNTDHKISNMQSYLLTAIYNSLHGAEVYYSQWVKDRR</sequence>
<dbReference type="InterPro" id="IPR046059">
    <property type="entry name" value="DUF6017"/>
</dbReference>
<comment type="caution">
    <text evidence="3">The sequence shown here is derived from an EMBL/GenBank/DDBJ whole genome shotgun (WGS) entry which is preliminary data.</text>
</comment>
<dbReference type="AlphaFoldDB" id="A0A9D2MII2"/>
<protein>
    <submittedName>
        <fullName evidence="3">Helix-turn-helix domain-containing protein</fullName>
    </submittedName>
</protein>
<name>A0A9D2MII2_9FIRM</name>
<dbReference type="Proteomes" id="UP000823877">
    <property type="component" value="Unassembled WGS sequence"/>
</dbReference>
<evidence type="ECO:0000313" key="3">
    <source>
        <dbReference type="EMBL" id="HJB74664.1"/>
    </source>
</evidence>
<reference evidence="3" key="1">
    <citation type="journal article" date="2021" name="PeerJ">
        <title>Extensive microbial diversity within the chicken gut microbiome revealed by metagenomics and culture.</title>
        <authorList>
            <person name="Gilroy R."/>
            <person name="Ravi A."/>
            <person name="Getino M."/>
            <person name="Pursley I."/>
            <person name="Horton D.L."/>
            <person name="Alikhan N.F."/>
            <person name="Baker D."/>
            <person name="Gharbi K."/>
            <person name="Hall N."/>
            <person name="Watson M."/>
            <person name="Adriaenssens E.M."/>
            <person name="Foster-Nyarko E."/>
            <person name="Jarju S."/>
            <person name="Secka A."/>
            <person name="Antonio M."/>
            <person name="Oren A."/>
            <person name="Chaudhuri R.R."/>
            <person name="La Ragione R."/>
            <person name="Hildebrand F."/>
            <person name="Pallen M.J."/>
        </authorList>
    </citation>
    <scope>NUCLEOTIDE SEQUENCE</scope>
    <source>
        <strain evidence="3">CHK188-16595</strain>
    </source>
</reference>
<organism evidence="3 4">
    <name type="scientific">Candidatus Eubacterium faecale</name>
    <dbReference type="NCBI Taxonomy" id="2838568"/>
    <lineage>
        <taxon>Bacteria</taxon>
        <taxon>Bacillati</taxon>
        <taxon>Bacillota</taxon>
        <taxon>Clostridia</taxon>
        <taxon>Eubacteriales</taxon>
        <taxon>Eubacteriaceae</taxon>
        <taxon>Eubacterium</taxon>
    </lineage>
</organism>
<accession>A0A9D2MII2</accession>
<evidence type="ECO:0000259" key="2">
    <source>
        <dbReference type="Pfam" id="PF19481"/>
    </source>
</evidence>
<evidence type="ECO:0000313" key="4">
    <source>
        <dbReference type="Proteomes" id="UP000823877"/>
    </source>
</evidence>
<feature type="compositionally biased region" description="Basic and acidic residues" evidence="1">
    <location>
        <begin position="184"/>
        <end position="196"/>
    </location>
</feature>
<gene>
    <name evidence="3" type="ORF">IAA37_03200</name>
</gene>
<reference evidence="3" key="2">
    <citation type="submission" date="2021-04" db="EMBL/GenBank/DDBJ databases">
        <authorList>
            <person name="Gilroy R."/>
        </authorList>
    </citation>
    <scope>NUCLEOTIDE SEQUENCE</scope>
    <source>
        <strain evidence="3">CHK188-16595</strain>
    </source>
</reference>
<proteinExistence type="predicted"/>
<dbReference type="Pfam" id="PF19481">
    <property type="entry name" value="DUF6017"/>
    <property type="match status" value="1"/>
</dbReference>
<feature type="domain" description="DUF6017" evidence="2">
    <location>
        <begin position="196"/>
        <end position="319"/>
    </location>
</feature>
<evidence type="ECO:0000256" key="1">
    <source>
        <dbReference type="SAM" id="MobiDB-lite"/>
    </source>
</evidence>
<feature type="region of interest" description="Disordered" evidence="1">
    <location>
        <begin position="100"/>
        <end position="119"/>
    </location>
</feature>
<feature type="region of interest" description="Disordered" evidence="1">
    <location>
        <begin position="174"/>
        <end position="196"/>
    </location>
</feature>
<feature type="compositionally biased region" description="Polar residues" evidence="1">
    <location>
        <begin position="174"/>
        <end position="183"/>
    </location>
</feature>
<dbReference type="EMBL" id="DWXN01000006">
    <property type="protein sequence ID" value="HJB74664.1"/>
    <property type="molecule type" value="Genomic_DNA"/>
</dbReference>